<proteinExistence type="predicted"/>
<organism evidence="1 2">
    <name type="scientific">Globisporangium ultimum (strain ATCC 200006 / CBS 805.95 / DAOM BR144)</name>
    <name type="common">Pythium ultimum</name>
    <dbReference type="NCBI Taxonomy" id="431595"/>
    <lineage>
        <taxon>Eukaryota</taxon>
        <taxon>Sar</taxon>
        <taxon>Stramenopiles</taxon>
        <taxon>Oomycota</taxon>
        <taxon>Peronosporomycetes</taxon>
        <taxon>Pythiales</taxon>
        <taxon>Pythiaceae</taxon>
        <taxon>Globisporangium</taxon>
    </lineage>
</organism>
<sequence length="76" mass="8615">MVLRKLQSAALNPRLMTPRDVVHCNAPECLSKQEVPTELSDIYCFGMLIMNAVSLIDNFTDSLFNIAGWSQNDRRD</sequence>
<evidence type="ECO:0000313" key="1">
    <source>
        <dbReference type="EnsemblProtists" id="PYU1_T004232"/>
    </source>
</evidence>
<reference evidence="1" key="3">
    <citation type="submission" date="2015-02" db="UniProtKB">
        <authorList>
            <consortium name="EnsemblProtists"/>
        </authorList>
    </citation>
    <scope>IDENTIFICATION</scope>
    <source>
        <strain evidence="1">DAOM BR144</strain>
    </source>
</reference>
<dbReference type="EnsemblProtists" id="PYU1_T004232">
    <property type="protein sequence ID" value="PYU1_T004232"/>
    <property type="gene ID" value="PYU1_G004222"/>
</dbReference>
<accession>K3WGZ1</accession>
<dbReference type="Proteomes" id="UP000019132">
    <property type="component" value="Unassembled WGS sequence"/>
</dbReference>
<dbReference type="EMBL" id="GL376567">
    <property type="status" value="NOT_ANNOTATED_CDS"/>
    <property type="molecule type" value="Genomic_DNA"/>
</dbReference>
<keyword evidence="2" id="KW-1185">Reference proteome</keyword>
<protein>
    <recommendedName>
        <fullName evidence="3">Protein kinase domain-containing protein</fullName>
    </recommendedName>
</protein>
<evidence type="ECO:0000313" key="2">
    <source>
        <dbReference type="Proteomes" id="UP000019132"/>
    </source>
</evidence>
<dbReference type="AlphaFoldDB" id="K3WGZ1"/>
<name>K3WGZ1_GLOUD</name>
<dbReference type="InParanoid" id="K3WGZ1"/>
<reference evidence="2" key="1">
    <citation type="journal article" date="2010" name="Genome Biol.">
        <title>Genome sequence of the necrotrophic plant pathogen Pythium ultimum reveals original pathogenicity mechanisms and effector repertoire.</title>
        <authorList>
            <person name="Levesque C.A."/>
            <person name="Brouwer H."/>
            <person name="Cano L."/>
            <person name="Hamilton J.P."/>
            <person name="Holt C."/>
            <person name="Huitema E."/>
            <person name="Raffaele S."/>
            <person name="Robideau G.P."/>
            <person name="Thines M."/>
            <person name="Win J."/>
            <person name="Zerillo M.M."/>
            <person name="Beakes G.W."/>
            <person name="Boore J.L."/>
            <person name="Busam D."/>
            <person name="Dumas B."/>
            <person name="Ferriera S."/>
            <person name="Fuerstenberg S.I."/>
            <person name="Gachon C.M."/>
            <person name="Gaulin E."/>
            <person name="Govers F."/>
            <person name="Grenville-Briggs L."/>
            <person name="Horner N."/>
            <person name="Hostetler J."/>
            <person name="Jiang R.H."/>
            <person name="Johnson J."/>
            <person name="Krajaejun T."/>
            <person name="Lin H."/>
            <person name="Meijer H.J."/>
            <person name="Moore B."/>
            <person name="Morris P."/>
            <person name="Phuntmart V."/>
            <person name="Puiu D."/>
            <person name="Shetty J."/>
            <person name="Stajich J.E."/>
            <person name="Tripathy S."/>
            <person name="Wawra S."/>
            <person name="van West P."/>
            <person name="Whitty B.R."/>
            <person name="Coutinho P.M."/>
            <person name="Henrissat B."/>
            <person name="Martin F."/>
            <person name="Thomas P.D."/>
            <person name="Tyler B.M."/>
            <person name="De Vries R.P."/>
            <person name="Kamoun S."/>
            <person name="Yandell M."/>
            <person name="Tisserat N."/>
            <person name="Buell C.R."/>
        </authorList>
    </citation>
    <scope>NUCLEOTIDE SEQUENCE</scope>
    <source>
        <strain evidence="2">DAOM:BR144</strain>
    </source>
</reference>
<dbReference type="HOGENOM" id="CLU_2659999_0_0_1"/>
<reference evidence="2" key="2">
    <citation type="submission" date="2010-04" db="EMBL/GenBank/DDBJ databases">
        <authorList>
            <person name="Buell R."/>
            <person name="Hamilton J."/>
            <person name="Hostetler J."/>
        </authorList>
    </citation>
    <scope>NUCLEOTIDE SEQUENCE [LARGE SCALE GENOMIC DNA]</scope>
    <source>
        <strain evidence="2">DAOM:BR144</strain>
    </source>
</reference>
<evidence type="ECO:0008006" key="3">
    <source>
        <dbReference type="Google" id="ProtNLM"/>
    </source>
</evidence>
<dbReference type="VEuPathDB" id="FungiDB:PYU1_G004222"/>